<keyword evidence="1" id="KW-0472">Membrane</keyword>
<accession>W8GFZ3</accession>
<organism evidence="2 3">
    <name type="scientific">Candidatus Hepatoplasma crinochetorum Av</name>
    <dbReference type="NCBI Taxonomy" id="1427984"/>
    <lineage>
        <taxon>Bacteria</taxon>
        <taxon>Bacillati</taxon>
        <taxon>Mycoplasmatota</taxon>
        <taxon>Mollicutes</taxon>
        <taxon>Candidatus Hepatoplasmataceae</taxon>
        <taxon>Candidatus Hepatoplasma</taxon>
    </lineage>
</organism>
<evidence type="ECO:0000313" key="2">
    <source>
        <dbReference type="EMBL" id="AHK22493.1"/>
    </source>
</evidence>
<feature type="transmembrane region" description="Helical" evidence="1">
    <location>
        <begin position="63"/>
        <end position="84"/>
    </location>
</feature>
<evidence type="ECO:0000313" key="3">
    <source>
        <dbReference type="Proteomes" id="UP000019450"/>
    </source>
</evidence>
<dbReference type="RefSeq" id="WP_025208785.1">
    <property type="nucleotide sequence ID" value="NZ_CP006932.1"/>
</dbReference>
<keyword evidence="3" id="KW-1185">Reference proteome</keyword>
<sequence length="365" mass="44567">MNKKEKNKFNFNKEYQNFFNKSNSEIINILYSEKYNLNYSILNKNYKNIKIDNFKKKLEFFQIYYFLLIVKSGYISPIKIVGIYKNFPNYINDILEKNKSKKIKNFEVEIKKLIDSLDVLNDKILAIIYTYIFSFEKNINYLINSKLIIKYLNIFEMKFKNSLKNKILSIQEKNIDIKEEKNIFLKNSKIINKLYFAEKILILKYLWNNNYLNIDELIKRNFINKLKVDERMIFFKKRYPLCSDKEINNKIWEYFISRLQITNQYRNKISHLNDLLIDKNCVEDLLNYFYGQYDLLKNDYTIEVFYKMKIAFLKNNLISHNKILRNHYKDFFNFKISKNKNKKMKQPNNMIASFENKSYFLNSHN</sequence>
<protein>
    <submittedName>
        <fullName evidence="2">Uncharacterized protein</fullName>
    </submittedName>
</protein>
<dbReference type="AlphaFoldDB" id="W8GFZ3"/>
<dbReference type="Proteomes" id="UP000019450">
    <property type="component" value="Chromosome"/>
</dbReference>
<proteinExistence type="predicted"/>
<keyword evidence="1" id="KW-0812">Transmembrane</keyword>
<dbReference type="EMBL" id="CP006932">
    <property type="protein sequence ID" value="AHK22493.1"/>
    <property type="molecule type" value="Genomic_DNA"/>
</dbReference>
<dbReference type="OrthoDB" id="9778453at2"/>
<dbReference type="HOGENOM" id="CLU_757965_0_0_14"/>
<dbReference type="KEGG" id="hcr:X271_00388"/>
<gene>
    <name evidence="2" type="ORF">X271_00388</name>
</gene>
<evidence type="ECO:0000256" key="1">
    <source>
        <dbReference type="SAM" id="Phobius"/>
    </source>
</evidence>
<reference evidence="2 3" key="1">
    <citation type="journal article" date="2014" name="Genome Biol. Evol.">
        <title>Phylogenomics of "Candidatus Hepatoplasma crinochetorum," a Lineage of Mollicutes Associated with Noninsect Arthropods.</title>
        <authorList>
            <person name="Leclercq S."/>
            <person name="Dittmer J."/>
            <person name="Bouchon D."/>
            <person name="Cordaux R."/>
        </authorList>
    </citation>
    <scope>NUCLEOTIDE SEQUENCE [LARGE SCALE GENOMIC DNA]</scope>
    <source>
        <strain evidence="2 3">Av</strain>
    </source>
</reference>
<name>W8GFZ3_9MOLU</name>
<keyword evidence="1" id="KW-1133">Transmembrane helix</keyword>